<dbReference type="OrthoDB" id="1757080at2"/>
<keyword evidence="2" id="KW-1185">Reference proteome</keyword>
<evidence type="ECO:0008006" key="3">
    <source>
        <dbReference type="Google" id="ProtNLM"/>
    </source>
</evidence>
<accession>A0A0B3VK59</accession>
<proteinExistence type="predicted"/>
<reference evidence="1 2" key="1">
    <citation type="submission" date="2014-12" db="EMBL/GenBank/DDBJ databases">
        <title>Draft genome sequence of Terrisporobacter sp. 08-306576, isolated from the blood culture of a bacteremia patient.</title>
        <authorList>
            <person name="Lund L.C."/>
            <person name="Sydenham T.V."/>
            <person name="Hogh S.V."/>
            <person name="Skov M.N."/>
            <person name="Kemp M."/>
            <person name="Justesen U.S."/>
        </authorList>
    </citation>
    <scope>NUCLEOTIDE SEQUENCE [LARGE SCALE GENOMIC DNA]</scope>
    <source>
        <strain evidence="1 2">08-306576</strain>
    </source>
</reference>
<evidence type="ECO:0000313" key="1">
    <source>
        <dbReference type="EMBL" id="KHS57161.1"/>
    </source>
</evidence>
<gene>
    <name evidence="1" type="ORF">QX51_09815</name>
</gene>
<dbReference type="Proteomes" id="UP000031189">
    <property type="component" value="Unassembled WGS sequence"/>
</dbReference>
<evidence type="ECO:0000313" key="2">
    <source>
        <dbReference type="Proteomes" id="UP000031189"/>
    </source>
</evidence>
<dbReference type="RefSeq" id="WP_039679739.1">
    <property type="nucleotide sequence ID" value="NZ_JAWGXO010000002.1"/>
</dbReference>
<dbReference type="AlphaFoldDB" id="A0A0B3VK59"/>
<organism evidence="1 2">
    <name type="scientific">Terrisporobacter othiniensis</name>
    <dbReference type="NCBI Taxonomy" id="1577792"/>
    <lineage>
        <taxon>Bacteria</taxon>
        <taxon>Bacillati</taxon>
        <taxon>Bacillota</taxon>
        <taxon>Clostridia</taxon>
        <taxon>Peptostreptococcales</taxon>
        <taxon>Peptostreptococcaceae</taxon>
        <taxon>Terrisporobacter</taxon>
    </lineage>
</organism>
<protein>
    <recommendedName>
        <fullName evidence="3">DUF4352 domain-containing protein</fullName>
    </recommendedName>
</protein>
<name>A0A0B3VK59_9FIRM</name>
<comment type="caution">
    <text evidence="1">The sequence shown here is derived from an EMBL/GenBank/DDBJ whole genome shotgun (WGS) entry which is preliminary data.</text>
</comment>
<sequence length="158" mass="18192">MKKEFTICLIILFTLCIYNNTSYCFNKNNDFQNVLHINNINDKDIEIEITDMETINSTISLDEIYEVYSIITMDITNTGLDCVELSNINYSIYQGDKKLQTFIQTQNKCLGFVGTLESGERKQIKIGVALEEKNTPLKLVFENLSDIKKEKTIKVLNI</sequence>
<dbReference type="EMBL" id="JWHR01000090">
    <property type="protein sequence ID" value="KHS57161.1"/>
    <property type="molecule type" value="Genomic_DNA"/>
</dbReference>